<organism evidence="5 6">
    <name type="scientific">Micromonospora costi</name>
    <dbReference type="NCBI Taxonomy" id="1530042"/>
    <lineage>
        <taxon>Bacteria</taxon>
        <taxon>Bacillati</taxon>
        <taxon>Actinomycetota</taxon>
        <taxon>Actinomycetes</taxon>
        <taxon>Micromonosporales</taxon>
        <taxon>Micromonosporaceae</taxon>
        <taxon>Micromonospora</taxon>
    </lineage>
</organism>
<keyword evidence="6" id="KW-1185">Reference proteome</keyword>
<evidence type="ECO:0000256" key="3">
    <source>
        <dbReference type="ARBA" id="ARBA00023002"/>
    </source>
</evidence>
<dbReference type="GO" id="GO:0016491">
    <property type="term" value="F:oxidoreductase activity"/>
    <property type="evidence" value="ECO:0007669"/>
    <property type="project" value="UniProtKB-KW"/>
</dbReference>
<dbReference type="RefSeq" id="WP_120778411.1">
    <property type="nucleotide sequence ID" value="NZ_JBHLUP010000009.1"/>
</dbReference>
<dbReference type="Proteomes" id="UP000279968">
    <property type="component" value="Unassembled WGS sequence"/>
</dbReference>
<evidence type="ECO:0000256" key="4">
    <source>
        <dbReference type="RuleBase" id="RU000363"/>
    </source>
</evidence>
<keyword evidence="2" id="KW-0521">NADP</keyword>
<dbReference type="PANTHER" id="PTHR43490:SF99">
    <property type="entry name" value="SHORT-CHAIN DEHYDROGENASE_REDUCTASE"/>
    <property type="match status" value="1"/>
</dbReference>
<dbReference type="Pfam" id="PF00106">
    <property type="entry name" value="adh_short"/>
    <property type="match status" value="1"/>
</dbReference>
<dbReference type="InterPro" id="IPR002347">
    <property type="entry name" value="SDR_fam"/>
</dbReference>
<dbReference type="InterPro" id="IPR020904">
    <property type="entry name" value="Sc_DH/Rdtase_CS"/>
</dbReference>
<dbReference type="SUPFAM" id="SSF51735">
    <property type="entry name" value="NAD(P)-binding Rossmann-fold domains"/>
    <property type="match status" value="1"/>
</dbReference>
<reference evidence="5 6" key="1">
    <citation type="journal article" date="2015" name="Int. J. Syst. Evol. Microbiol.">
        <title>Micromonospora costi sp. nov., isolated from a leaf of Costus speciosus.</title>
        <authorList>
            <person name="Thawai C."/>
        </authorList>
    </citation>
    <scope>NUCLEOTIDE SEQUENCE [LARGE SCALE GENOMIC DNA]</scope>
    <source>
        <strain evidence="5 6">CS1-12</strain>
    </source>
</reference>
<name>A0A3B0AC76_9ACTN</name>
<evidence type="ECO:0000256" key="1">
    <source>
        <dbReference type="ARBA" id="ARBA00006484"/>
    </source>
</evidence>
<dbReference type="OrthoDB" id="9781117at2"/>
<dbReference type="EMBL" id="RBAN01000001">
    <property type="protein sequence ID" value="RKN58238.1"/>
    <property type="molecule type" value="Genomic_DNA"/>
</dbReference>
<dbReference type="PRINTS" id="PR00080">
    <property type="entry name" value="SDRFAMILY"/>
</dbReference>
<dbReference type="PROSITE" id="PS00061">
    <property type="entry name" value="ADH_SHORT"/>
    <property type="match status" value="1"/>
</dbReference>
<proteinExistence type="inferred from homology"/>
<dbReference type="InterPro" id="IPR036291">
    <property type="entry name" value="NAD(P)-bd_dom_sf"/>
</dbReference>
<evidence type="ECO:0000313" key="5">
    <source>
        <dbReference type="EMBL" id="RKN58238.1"/>
    </source>
</evidence>
<protein>
    <submittedName>
        <fullName evidence="5">SDR family NAD(P)-dependent oxidoreductase</fullName>
    </submittedName>
</protein>
<dbReference type="Gene3D" id="3.40.50.720">
    <property type="entry name" value="NAD(P)-binding Rossmann-like Domain"/>
    <property type="match status" value="1"/>
</dbReference>
<dbReference type="PANTHER" id="PTHR43490">
    <property type="entry name" value="(+)-NEOMENTHOL DEHYDROGENASE"/>
    <property type="match status" value="1"/>
</dbReference>
<comment type="similarity">
    <text evidence="1 4">Belongs to the short-chain dehydrogenases/reductases (SDR) family.</text>
</comment>
<gene>
    <name evidence="5" type="ORF">D7193_06545</name>
</gene>
<keyword evidence="3" id="KW-0560">Oxidoreductase</keyword>
<evidence type="ECO:0000313" key="6">
    <source>
        <dbReference type="Proteomes" id="UP000279968"/>
    </source>
</evidence>
<evidence type="ECO:0000256" key="2">
    <source>
        <dbReference type="ARBA" id="ARBA00022857"/>
    </source>
</evidence>
<accession>A0A3B0AC76</accession>
<dbReference type="AlphaFoldDB" id="A0A3B0AC76"/>
<comment type="caution">
    <text evidence="5">The sequence shown here is derived from an EMBL/GenBank/DDBJ whole genome shotgun (WGS) entry which is preliminary data.</text>
</comment>
<sequence length="233" mass="24023">MTITLVTGGNRGLGRETVRQLAGLGHTVYLGARDVALGREAAAELGARFVPLDVTDDDSVAAAVDAVRRAEGRLDVLINNAGIFEGMVGAEEADVATLRRVFEVNVFGAVRVTRAFLPLLRASAAPVIVNVSSTLGSFGVVTDAGRHESAFVLPVYGSAKAALNMLTVQYAKGLPGIRVNAVEPGLTATDLHGLSGPGIQPVEQGAKTIVQAATAAPETPTGTFTDAKGPLPW</sequence>
<dbReference type="PRINTS" id="PR00081">
    <property type="entry name" value="GDHRDH"/>
</dbReference>